<organism evidence="1 2">
    <name type="scientific">Mogibacterium diversum</name>
    <dbReference type="NCBI Taxonomy" id="114527"/>
    <lineage>
        <taxon>Bacteria</taxon>
        <taxon>Bacillati</taxon>
        <taxon>Bacillota</taxon>
        <taxon>Clostridia</taxon>
        <taxon>Peptostreptococcales</taxon>
        <taxon>Anaerovoracaceae</taxon>
        <taxon>Mogibacterium</taxon>
    </lineage>
</organism>
<dbReference type="SUPFAM" id="SSF143011">
    <property type="entry name" value="RelE-like"/>
    <property type="match status" value="1"/>
</dbReference>
<dbReference type="EMBL" id="CP027228">
    <property type="protein sequence ID" value="AVM48848.1"/>
    <property type="molecule type" value="Genomic_DNA"/>
</dbReference>
<accession>A0A2S0L6E4</accession>
<dbReference type="KEGG" id="mdv:C5Q96_08270"/>
<name>A0A2S0L6E4_9FIRM</name>
<dbReference type="Gene3D" id="3.30.2310.20">
    <property type="entry name" value="RelE-like"/>
    <property type="match status" value="1"/>
</dbReference>
<evidence type="ECO:0000313" key="1">
    <source>
        <dbReference type="EMBL" id="AVM48848.1"/>
    </source>
</evidence>
<reference evidence="2" key="1">
    <citation type="submission" date="2018-02" db="EMBL/GenBank/DDBJ databases">
        <authorList>
            <person name="Holder M.E."/>
            <person name="Ajami N.J."/>
            <person name="Petrosino J.F."/>
        </authorList>
    </citation>
    <scope>NUCLEOTIDE SEQUENCE [LARGE SCALE GENOMIC DNA]</scope>
    <source>
        <strain evidence="2">CCUG 47132</strain>
    </source>
</reference>
<dbReference type="AlphaFoldDB" id="A0A2S0L6E4"/>
<proteinExistence type="predicted"/>
<dbReference type="Proteomes" id="UP000237883">
    <property type="component" value="Chromosome"/>
</dbReference>
<dbReference type="InterPro" id="IPR035093">
    <property type="entry name" value="RelE/ParE_toxin_dom_sf"/>
</dbReference>
<keyword evidence="2" id="KW-1185">Reference proteome</keyword>
<gene>
    <name evidence="1" type="ORF">C5Q96_08270</name>
</gene>
<sequence length="70" mass="8185">MDLANYPPFHFERLKGNRKDEWSIRLGNTGYRVTMIPCCNDGREIIKGDILAQCKMIRIVKVTEVSNHYE</sequence>
<evidence type="ECO:0000313" key="2">
    <source>
        <dbReference type="Proteomes" id="UP000237883"/>
    </source>
</evidence>
<protein>
    <submittedName>
        <fullName evidence="1">Uncharacterized protein</fullName>
    </submittedName>
</protein>